<dbReference type="OrthoDB" id="329666at2759"/>
<evidence type="ECO:0000256" key="2">
    <source>
        <dbReference type="ARBA" id="ARBA00023242"/>
    </source>
</evidence>
<proteinExistence type="predicted"/>
<protein>
    <recommendedName>
        <fullName evidence="5">Mini-chromosome maintenance replisome factor-domain-containing protein</fullName>
    </recommendedName>
</protein>
<evidence type="ECO:0000256" key="1">
    <source>
        <dbReference type="ARBA" id="ARBA00004123"/>
    </source>
</evidence>
<dbReference type="GO" id="GO:0003682">
    <property type="term" value="F:chromatin binding"/>
    <property type="evidence" value="ECO:0007669"/>
    <property type="project" value="TreeGrafter"/>
</dbReference>
<evidence type="ECO:0000313" key="3">
    <source>
        <dbReference type="EMBL" id="RDX42660.1"/>
    </source>
</evidence>
<reference evidence="3 4" key="1">
    <citation type="journal article" date="2018" name="Biotechnol. Biofuels">
        <title>Integrative visual omics of the white-rot fungus Polyporus brumalis exposes the biotechnological potential of its oxidative enzymes for delignifying raw plant biomass.</title>
        <authorList>
            <person name="Miyauchi S."/>
            <person name="Rancon A."/>
            <person name="Drula E."/>
            <person name="Hage H."/>
            <person name="Chaduli D."/>
            <person name="Favel A."/>
            <person name="Grisel S."/>
            <person name="Henrissat B."/>
            <person name="Herpoel-Gimbert I."/>
            <person name="Ruiz-Duenas F.J."/>
            <person name="Chevret D."/>
            <person name="Hainaut M."/>
            <person name="Lin J."/>
            <person name="Wang M."/>
            <person name="Pangilinan J."/>
            <person name="Lipzen A."/>
            <person name="Lesage-Meessen L."/>
            <person name="Navarro D."/>
            <person name="Riley R."/>
            <person name="Grigoriev I.V."/>
            <person name="Zhou S."/>
            <person name="Raouche S."/>
            <person name="Rosso M.N."/>
        </authorList>
    </citation>
    <scope>NUCLEOTIDE SEQUENCE [LARGE SCALE GENOMIC DNA]</scope>
    <source>
        <strain evidence="3 4">BRFM 1820</strain>
    </source>
</reference>
<dbReference type="GO" id="GO:0005634">
    <property type="term" value="C:nucleus"/>
    <property type="evidence" value="ECO:0007669"/>
    <property type="project" value="UniProtKB-SubCell"/>
</dbReference>
<evidence type="ECO:0008006" key="5">
    <source>
        <dbReference type="Google" id="ProtNLM"/>
    </source>
</evidence>
<dbReference type="EMBL" id="KZ857479">
    <property type="protein sequence ID" value="RDX42660.1"/>
    <property type="molecule type" value="Genomic_DNA"/>
</dbReference>
<dbReference type="STRING" id="139420.A0A371CQV8"/>
<keyword evidence="2" id="KW-0539">Nucleus</keyword>
<dbReference type="InterPro" id="IPR019140">
    <property type="entry name" value="MCM_complex-bd"/>
</dbReference>
<accession>A0A371CQV8</accession>
<comment type="subcellular location">
    <subcellularLocation>
        <location evidence="1">Nucleus</location>
    </subcellularLocation>
</comment>
<dbReference type="PANTHER" id="PTHR13489:SF0">
    <property type="entry name" value="MINI-CHROMOSOME MAINTENANCE COMPLEX-BINDING PROTEIN"/>
    <property type="match status" value="1"/>
</dbReference>
<dbReference type="Pfam" id="PF09739">
    <property type="entry name" value="MCM_bind"/>
    <property type="match status" value="2"/>
</dbReference>
<gene>
    <name evidence="3" type="ORF">OH76DRAFT_1560785</name>
</gene>
<dbReference type="Proteomes" id="UP000256964">
    <property type="component" value="Unassembled WGS sequence"/>
</dbReference>
<organism evidence="3 4">
    <name type="scientific">Lentinus brumalis</name>
    <dbReference type="NCBI Taxonomy" id="2498619"/>
    <lineage>
        <taxon>Eukaryota</taxon>
        <taxon>Fungi</taxon>
        <taxon>Dikarya</taxon>
        <taxon>Basidiomycota</taxon>
        <taxon>Agaricomycotina</taxon>
        <taxon>Agaricomycetes</taxon>
        <taxon>Polyporales</taxon>
        <taxon>Polyporaceae</taxon>
        <taxon>Lentinus</taxon>
    </lineage>
</organism>
<sequence>MTADYQARALQDPSTLVQELFRTCATTENFPRLVAEHFSRLFERPASFKKIPILNVRSPPQSHQDRALVRFRAMVQDTSLSTEMYLSTHHDGSCGGWGMYEAEAGSSSNASQVDYASLQECNVLWATSLPAESDWCADELDGLEPGQQLTADAAPSVPPVVQRSYKFPHSDRGHVGLQVKVYDKNEVDTFKSTDVVTFVGIITTEPCGLEHTQETASEVPTLHVLFTKSHTPNLLPRPFPRLSRPAGKDHHDSILGETANPVAQDTADTRRELISWIAEEALAGDLQAAEWVLLSCIARVQSRHPPLLPPSLVVSRFPAPPPVPSTVESPAPPVPTLSAVLGSLLPLTHTLNLSLEGLNKARYTPESKDEDLHAGVLQLPQGTVLLVSEGGVREGQLQERGIMNVRALQEVMDAQTLAYVFPFSQFSFPTDISCIILAEGRKSAFFRPELDIPLRAPTDPAAIAALYKPADQIKMPSRGKLASFRDLVVGARCGKVQVPEATSEHIQSQFVLERQGNRSVTADDLIRWMTVSKLYALSLHETALSVETWQRAKALDDQRRALLI</sequence>
<dbReference type="GO" id="GO:0006261">
    <property type="term" value="P:DNA-templated DNA replication"/>
    <property type="evidence" value="ECO:0007669"/>
    <property type="project" value="TreeGrafter"/>
</dbReference>
<dbReference type="PANTHER" id="PTHR13489">
    <property type="entry name" value="MINI-CHROMOSOME MAINTENANCE COMPLEX-BINDING PROTEIN"/>
    <property type="match status" value="1"/>
</dbReference>
<name>A0A371CQV8_9APHY</name>
<evidence type="ECO:0000313" key="4">
    <source>
        <dbReference type="Proteomes" id="UP000256964"/>
    </source>
</evidence>
<dbReference type="AlphaFoldDB" id="A0A371CQV8"/>
<keyword evidence="4" id="KW-1185">Reference proteome</keyword>